<protein>
    <submittedName>
        <fullName evidence="2">Uncharacterized protein</fullName>
    </submittedName>
</protein>
<sequence>MRRKVVARDVARRSGIDFGVVESDDAQREAPTRFAKRGSSSTIIARRPVEGRTGVVGSLPDAGGRAEEDDTVSTIAGTVQESAPRRAS</sequence>
<proteinExistence type="predicted"/>
<organism evidence="2 3">
    <name type="scientific">Rhodococcus gordoniae</name>
    <dbReference type="NCBI Taxonomy" id="223392"/>
    <lineage>
        <taxon>Bacteria</taxon>
        <taxon>Bacillati</taxon>
        <taxon>Actinomycetota</taxon>
        <taxon>Actinomycetes</taxon>
        <taxon>Mycobacteriales</taxon>
        <taxon>Nocardiaceae</taxon>
        <taxon>Rhodococcus</taxon>
    </lineage>
</organism>
<gene>
    <name evidence="2" type="ORF">NCTC13296_04264</name>
</gene>
<evidence type="ECO:0000256" key="1">
    <source>
        <dbReference type="SAM" id="MobiDB-lite"/>
    </source>
</evidence>
<dbReference type="AlphaFoldDB" id="A0A379PQK9"/>
<keyword evidence="3" id="KW-1185">Reference proteome</keyword>
<feature type="region of interest" description="Disordered" evidence="1">
    <location>
        <begin position="52"/>
        <end position="88"/>
    </location>
</feature>
<accession>A0A379PQK9</accession>
<evidence type="ECO:0000313" key="3">
    <source>
        <dbReference type="Proteomes" id="UP000254569"/>
    </source>
</evidence>
<dbReference type="Proteomes" id="UP000254569">
    <property type="component" value="Unassembled WGS sequence"/>
</dbReference>
<reference evidence="2 3" key="1">
    <citation type="submission" date="2018-06" db="EMBL/GenBank/DDBJ databases">
        <authorList>
            <consortium name="Pathogen Informatics"/>
            <person name="Doyle S."/>
        </authorList>
    </citation>
    <scope>NUCLEOTIDE SEQUENCE [LARGE SCALE GENOMIC DNA]</scope>
    <source>
        <strain evidence="2 3">NCTC13296</strain>
    </source>
</reference>
<feature type="compositionally biased region" description="Polar residues" evidence="1">
    <location>
        <begin position="72"/>
        <end position="81"/>
    </location>
</feature>
<name>A0A379PQK9_9NOCA</name>
<dbReference type="EMBL" id="UGVI01000002">
    <property type="protein sequence ID" value="SUF09067.1"/>
    <property type="molecule type" value="Genomic_DNA"/>
</dbReference>
<evidence type="ECO:0000313" key="2">
    <source>
        <dbReference type="EMBL" id="SUF09067.1"/>
    </source>
</evidence>